<dbReference type="AlphaFoldDB" id="A0A0D6EIM9"/>
<sequence>MAAQPSDDWVDALPLVQSALADLETGQLIREERYSMMDLMAAIEINDARTDSYLSARNALEKAQELPRFDPQAKLSVQEMLWVLDEIMRLEATFQDGHPLVSTLWTCNYFRPAALSAVSGLSSTSPCQPPVSQSLQGVFRAMLLGVLKSNEIIWEELCKSQQSPQAPPTERTVSVDDILRALDEALAWLQEKEQVDAMDAVTREELVTRVTLRIDLLYILALLTFPAHTSPTQVSHHLARVTSYLPLLPSLSCSDLPSSFSPSPALLAIFCPSPSVPLLSTSQPPRHIEPFPVGEAYNRSVREVVKELGGLCELWEGWKSRPGQSGGGWKELREYCKQLERRQAAPYSIIASTPSHLFTSIPLLTLSASFLSTLTALPSPILLVHLVALRASEHSYASPAHVAVAWAERLSAELLRTTSSLAGQNRARQHRWVRKSALPAGGWAQLVHEAEAEIVPLLQSLLPAVHRRSVALIPTAMRVHFAELSLEALLSGFEGEMELYGEEERPSVWSVAERISREVERMWEALGAERGEEEGGAWLRARRDELATLFPPPRPTKFATPFLPSLAVDSEKAEEGRFRQRFDWLSSASEGSSGLGLERVVRWQDYKVEVERLRGVERQQLAKDGLAAYTEAIEAFTVVGSIPLAERGSAIRPEFALR</sequence>
<dbReference type="InterPro" id="IPR057983">
    <property type="entry name" value="NAA35-like_N"/>
</dbReference>
<dbReference type="GO" id="GO:0031417">
    <property type="term" value="C:NatC complex"/>
    <property type="evidence" value="ECO:0007669"/>
    <property type="project" value="InterPro"/>
</dbReference>
<organism evidence="2 3">
    <name type="scientific">Sporidiobolus salmonicolor</name>
    <name type="common">Yeast-like fungus</name>
    <name type="synonym">Sporobolomyces salmonicolor</name>
    <dbReference type="NCBI Taxonomy" id="5005"/>
    <lineage>
        <taxon>Eukaryota</taxon>
        <taxon>Fungi</taxon>
        <taxon>Dikarya</taxon>
        <taxon>Basidiomycota</taxon>
        <taxon>Pucciniomycotina</taxon>
        <taxon>Microbotryomycetes</taxon>
        <taxon>Sporidiobolales</taxon>
        <taxon>Sporidiobolaceae</taxon>
        <taxon>Sporobolomyces</taxon>
    </lineage>
</organism>
<dbReference type="PANTHER" id="PTHR21373:SF0">
    <property type="entry name" value="N-ALPHA-ACETYLTRANSFERASE 35, NATC AUXILIARY SUBUNIT"/>
    <property type="match status" value="1"/>
</dbReference>
<name>A0A0D6EIM9_SPOSA</name>
<evidence type="ECO:0000313" key="3">
    <source>
        <dbReference type="Proteomes" id="UP000243876"/>
    </source>
</evidence>
<proteinExistence type="predicted"/>
<dbReference type="EMBL" id="CENE01000004">
    <property type="protein sequence ID" value="CEQ39824.1"/>
    <property type="molecule type" value="Genomic_DNA"/>
</dbReference>
<evidence type="ECO:0000313" key="2">
    <source>
        <dbReference type="EMBL" id="CEQ39824.1"/>
    </source>
</evidence>
<feature type="non-terminal residue" evidence="2">
    <location>
        <position position="658"/>
    </location>
</feature>
<protein>
    <submittedName>
        <fullName evidence="2">SPOSA6832_01365-mRNA-1:cds</fullName>
    </submittedName>
</protein>
<dbReference type="Pfam" id="PF04112">
    <property type="entry name" value="Mak10"/>
    <property type="match status" value="1"/>
</dbReference>
<gene>
    <name evidence="2" type="primary">SPOSA6832_01365</name>
</gene>
<accession>A0A0D6EIM9</accession>
<feature type="domain" description="NAA35-like N-terminal" evidence="1">
    <location>
        <begin position="26"/>
        <end position="160"/>
    </location>
</feature>
<keyword evidence="3" id="KW-1185">Reference proteome</keyword>
<dbReference type="Proteomes" id="UP000243876">
    <property type="component" value="Unassembled WGS sequence"/>
</dbReference>
<dbReference type="OrthoDB" id="269405at2759"/>
<reference evidence="3" key="1">
    <citation type="submission" date="2015-02" db="EMBL/GenBank/DDBJ databases">
        <authorList>
            <person name="Gon?alves P."/>
        </authorList>
    </citation>
    <scope>NUCLEOTIDE SEQUENCE [LARGE SCALE GENOMIC DNA]</scope>
</reference>
<dbReference type="InterPro" id="IPR007244">
    <property type="entry name" value="Naa35_N"/>
</dbReference>
<evidence type="ECO:0000259" key="1">
    <source>
        <dbReference type="Pfam" id="PF04112"/>
    </source>
</evidence>
<dbReference type="PANTHER" id="PTHR21373">
    <property type="entry name" value="GLUCOSE REPRESSIBLE PROTEIN MAK10"/>
    <property type="match status" value="1"/>
</dbReference>